<dbReference type="SUPFAM" id="SSF52833">
    <property type="entry name" value="Thioredoxin-like"/>
    <property type="match status" value="1"/>
</dbReference>
<dbReference type="HOGENOM" id="CLU_011226_4_1_1"/>
<dbReference type="Gene3D" id="1.20.1050.10">
    <property type="match status" value="1"/>
</dbReference>
<keyword evidence="4" id="KW-1185">Reference proteome</keyword>
<dbReference type="EMBL" id="BN001307">
    <property type="protein sequence ID" value="CBF84608.1"/>
    <property type="molecule type" value="Genomic_DNA"/>
</dbReference>
<dbReference type="InterPro" id="IPR004045">
    <property type="entry name" value="Glutathione_S-Trfase_N"/>
</dbReference>
<dbReference type="KEGG" id="ani:ANIA_08942"/>
<dbReference type="CDD" id="cd03038">
    <property type="entry name" value="GST_N_etherase_LigE"/>
    <property type="match status" value="1"/>
</dbReference>
<evidence type="ECO:0000313" key="3">
    <source>
        <dbReference type="EMBL" id="CBF84608.1"/>
    </source>
</evidence>
<evidence type="ECO:0000259" key="1">
    <source>
        <dbReference type="Pfam" id="PF13409"/>
    </source>
</evidence>
<organism evidence="3 4">
    <name type="scientific">Emericella nidulans (strain FGSC A4 / ATCC 38163 / CBS 112.46 / NRRL 194 / M139)</name>
    <name type="common">Aspergillus nidulans</name>
    <dbReference type="NCBI Taxonomy" id="227321"/>
    <lineage>
        <taxon>Eukaryota</taxon>
        <taxon>Fungi</taxon>
        <taxon>Dikarya</taxon>
        <taxon>Ascomycota</taxon>
        <taxon>Pezizomycotina</taxon>
        <taxon>Eurotiomycetes</taxon>
        <taxon>Eurotiomycetidae</taxon>
        <taxon>Eurotiales</taxon>
        <taxon>Aspergillaceae</taxon>
        <taxon>Aspergillus</taxon>
        <taxon>Aspergillus subgen. Nidulantes</taxon>
    </lineage>
</organism>
<dbReference type="InParanoid" id="Q5ARY8"/>
<dbReference type="OrthoDB" id="4951845at2759"/>
<dbReference type="AlphaFoldDB" id="Q5ARY8"/>
<evidence type="ECO:0000313" key="4">
    <source>
        <dbReference type="Proteomes" id="UP000000560"/>
    </source>
</evidence>
<feature type="domain" description="GST N-terminal" evidence="1">
    <location>
        <begin position="23"/>
        <end position="98"/>
    </location>
</feature>
<dbReference type="RefSeq" id="XP_682211.1">
    <property type="nucleotide sequence ID" value="XM_677119.1"/>
</dbReference>
<reference evidence="4" key="1">
    <citation type="journal article" date="2005" name="Nature">
        <title>Sequencing of Aspergillus nidulans and comparative analysis with A. fumigatus and A. oryzae.</title>
        <authorList>
            <person name="Galagan J.E."/>
            <person name="Calvo S.E."/>
            <person name="Cuomo C."/>
            <person name="Ma L.J."/>
            <person name="Wortman J.R."/>
            <person name="Batzoglou S."/>
            <person name="Lee S.I."/>
            <person name="Basturkmen M."/>
            <person name="Spevak C.C."/>
            <person name="Clutterbuck J."/>
            <person name="Kapitonov V."/>
            <person name="Jurka J."/>
            <person name="Scazzocchio C."/>
            <person name="Farman M."/>
            <person name="Butler J."/>
            <person name="Purcell S."/>
            <person name="Harris S."/>
            <person name="Braus G.H."/>
            <person name="Draht O."/>
            <person name="Busch S."/>
            <person name="D'Enfert C."/>
            <person name="Bouchier C."/>
            <person name="Goldman G.H."/>
            <person name="Bell-Pedersen D."/>
            <person name="Griffiths-Jones S."/>
            <person name="Doonan J.H."/>
            <person name="Yu J."/>
            <person name="Vienken K."/>
            <person name="Pain A."/>
            <person name="Freitag M."/>
            <person name="Selker E.U."/>
            <person name="Archer D.B."/>
            <person name="Penalva M.A."/>
            <person name="Oakley B.R."/>
            <person name="Momany M."/>
            <person name="Tanaka T."/>
            <person name="Kumagai T."/>
            <person name="Asai K."/>
            <person name="Machida M."/>
            <person name="Nierman W.C."/>
            <person name="Denning D.W."/>
            <person name="Caddick M."/>
            <person name="Hynes M."/>
            <person name="Paoletti M."/>
            <person name="Fischer R."/>
            <person name="Miller B."/>
            <person name="Dyer P."/>
            <person name="Sachs M.S."/>
            <person name="Osmani S.A."/>
            <person name="Birren B.W."/>
        </authorList>
    </citation>
    <scope>NUCLEOTIDE SEQUENCE [LARGE SCALE GENOMIC DNA]</scope>
    <source>
        <strain evidence="4">FGSC A4 / ATCC 38163 / CBS 112.46 / NRRL 194 / M139</strain>
    </source>
</reference>
<evidence type="ECO:0000259" key="2">
    <source>
        <dbReference type="Pfam" id="PF22041"/>
    </source>
</evidence>
<dbReference type="Gene3D" id="3.40.30.10">
    <property type="entry name" value="Glutaredoxin"/>
    <property type="match status" value="1"/>
</dbReference>
<dbReference type="eggNOG" id="ENOG502QQN3">
    <property type="taxonomic scope" value="Eukaryota"/>
</dbReference>
<dbReference type="SUPFAM" id="SSF47616">
    <property type="entry name" value="GST C-terminal domain-like"/>
    <property type="match status" value="1"/>
</dbReference>
<reference evidence="4" key="2">
    <citation type="journal article" date="2009" name="Fungal Genet. Biol.">
        <title>The 2008 update of the Aspergillus nidulans genome annotation: a community effort.</title>
        <authorList>
            <person name="Wortman J.R."/>
            <person name="Gilsenan J.M."/>
            <person name="Joardar V."/>
            <person name="Deegan J."/>
            <person name="Clutterbuck J."/>
            <person name="Andersen M.R."/>
            <person name="Archer D."/>
            <person name="Bencina M."/>
            <person name="Braus G."/>
            <person name="Coutinho P."/>
            <person name="von Dohren H."/>
            <person name="Doonan J."/>
            <person name="Driessen A.J."/>
            <person name="Durek P."/>
            <person name="Espeso E."/>
            <person name="Fekete E."/>
            <person name="Flipphi M."/>
            <person name="Estrada C.G."/>
            <person name="Geysens S."/>
            <person name="Goldman G."/>
            <person name="de Groot P.W."/>
            <person name="Hansen K."/>
            <person name="Harris S.D."/>
            <person name="Heinekamp T."/>
            <person name="Helmstaedt K."/>
            <person name="Henrissat B."/>
            <person name="Hofmann G."/>
            <person name="Homan T."/>
            <person name="Horio T."/>
            <person name="Horiuchi H."/>
            <person name="James S."/>
            <person name="Jones M."/>
            <person name="Karaffa L."/>
            <person name="Karanyi Z."/>
            <person name="Kato M."/>
            <person name="Keller N."/>
            <person name="Kelly D.E."/>
            <person name="Kiel J.A."/>
            <person name="Kim J.M."/>
            <person name="van der Klei I.J."/>
            <person name="Klis F.M."/>
            <person name="Kovalchuk A."/>
            <person name="Krasevec N."/>
            <person name="Kubicek C.P."/>
            <person name="Liu B."/>
            <person name="Maccabe A."/>
            <person name="Meyer V."/>
            <person name="Mirabito P."/>
            <person name="Miskei M."/>
            <person name="Mos M."/>
            <person name="Mullins J."/>
            <person name="Nelson D.R."/>
            <person name="Nielsen J."/>
            <person name="Oakley B.R."/>
            <person name="Osmani S.A."/>
            <person name="Pakula T."/>
            <person name="Paszewski A."/>
            <person name="Paulsen I."/>
            <person name="Pilsyk S."/>
            <person name="Pocsi I."/>
            <person name="Punt P.J."/>
            <person name="Ram A.F."/>
            <person name="Ren Q."/>
            <person name="Robellet X."/>
            <person name="Robson G."/>
            <person name="Seiboth B."/>
            <person name="van Solingen P."/>
            <person name="Specht T."/>
            <person name="Sun J."/>
            <person name="Taheri-Talesh N."/>
            <person name="Takeshita N."/>
            <person name="Ussery D."/>
            <person name="vanKuyk P.A."/>
            <person name="Visser H."/>
            <person name="van de Vondervoort P.J."/>
            <person name="de Vries R.P."/>
            <person name="Walton J."/>
            <person name="Xiang X."/>
            <person name="Xiong Y."/>
            <person name="Zeng A.P."/>
            <person name="Brandt B.W."/>
            <person name="Cornell M.J."/>
            <person name="van den Hondel C.A."/>
            <person name="Visser J."/>
            <person name="Oliver S.G."/>
            <person name="Turner G."/>
        </authorList>
    </citation>
    <scope>GENOME REANNOTATION</scope>
    <source>
        <strain evidence="4">FGSC A4 / ATCC 38163 / CBS 112.46 / NRRL 194 / M139</strain>
    </source>
</reference>
<dbReference type="Pfam" id="PF13409">
    <property type="entry name" value="GST_N_2"/>
    <property type="match status" value="1"/>
</dbReference>
<dbReference type="GeneID" id="2868222"/>
<dbReference type="OMA" id="RAGVSCW"/>
<feature type="domain" description="Glutathione S-transferase UstS-like C-terminal" evidence="2">
    <location>
        <begin position="173"/>
        <end position="266"/>
    </location>
</feature>
<dbReference type="InterPro" id="IPR036282">
    <property type="entry name" value="Glutathione-S-Trfase_C_sf"/>
</dbReference>
<accession>C8VLB7</accession>
<accession>Q5ARY8</accession>
<dbReference type="Pfam" id="PF22041">
    <property type="entry name" value="GST_C_7"/>
    <property type="match status" value="1"/>
</dbReference>
<name>Q5ARY8_EMENI</name>
<dbReference type="Proteomes" id="UP000000560">
    <property type="component" value="Chromosome VII"/>
</dbReference>
<gene>
    <name evidence="3" type="ORF">ANIA_08942</name>
</gene>
<dbReference type="InterPro" id="IPR036249">
    <property type="entry name" value="Thioredoxin-like_sf"/>
</dbReference>
<proteinExistence type="predicted"/>
<sequence length="271" mass="29839">MATPPASITFYDIAMRTPSLSCSPNPSKTRLALNFASVPYKTTFVPLPSIPSVRQSLGVPAGRQFADGSDFYTLPVIVDEVTGSKIGDSFDIAIYLHERYADANGGKGELFPILKNGEKLDFRTPNTAMLVPLSAMSEVARQDKYLEYATFNTHVDAAFTLHVLLTVHGLPFPPDTAEATRAEFCKRAGVPSWDAFTVSGEAREKLKESLKETLAELAKLFVRNEDGPFILGGKPCYADFIVDEWEEVRGWHGGVFGRVFDALSVYMEVKE</sequence>
<protein>
    <submittedName>
        <fullName evidence="3">Uncharacterized protein</fullName>
    </submittedName>
</protein>
<dbReference type="InterPro" id="IPR054416">
    <property type="entry name" value="GST_UstS-like_C"/>
</dbReference>